<dbReference type="InterPro" id="IPR019734">
    <property type="entry name" value="TPR_rpt"/>
</dbReference>
<keyword evidence="5" id="KW-1185">Reference proteome</keyword>
<sequence>MQFEEGARPSRFSEFSSMDEGSEQYQQQQQQQQYLDGDQSSYYEGSNSGSSNLQAYQLDPALRAVLKYRRRKFDDAVDSCNELLRKNYKDMSMWYLKCKSLTAKMWIDDTEMEDEGIADILLDETSVTTAPRPGTSLKRPLTNSSGKRSANPSIRPQTKDGRPITGFSRPGTNSGRGTSSCGGTGAAGQSRGGTSSIENIFKGSRPGTTRPVTSTGRFVRLGTASMKISGLDQDYAISTEHIDLKKYATMPPLAKALFDYLIFVEHDVKRALELASFATIEAEFKDWWWKARLGKCYYQLGLLRDAEKQFRSAIKSQMMIATCLELAKVFLKLDQPNKALEEYESACLKFSNDTHLLLGIARVHDSLNDLDKSIQYYEKVLQLNSSNVESIACLASNYFYEDQPEVAMRLYRRLIQMGVNNTELWNNLALCCFYASQYDMVFSCFDRALQLADDTNEADVWYNIGQVAIGIGDVGLAYQCFKIATSIDNEHSESFNNLGVLELRMGNSEESKNYFAQAMALAPNQHEPVFNNALLAFKKGNHQVAHELTLKVLKDIYPEHADSIELKKKLEAKYLML</sequence>
<dbReference type="VEuPathDB" id="AmoebaDB:NF0112260"/>
<dbReference type="GO" id="GO:0034464">
    <property type="term" value="C:BBSome"/>
    <property type="evidence" value="ECO:0007669"/>
    <property type="project" value="InterPro"/>
</dbReference>
<feature type="repeat" description="TPR" evidence="1">
    <location>
        <begin position="354"/>
        <end position="387"/>
    </location>
</feature>
<dbReference type="VEuPathDB" id="AmoebaDB:FDP41_011648"/>
<evidence type="ECO:0000313" key="5">
    <source>
        <dbReference type="Proteomes" id="UP000444721"/>
    </source>
</evidence>
<dbReference type="SUPFAM" id="SSF48452">
    <property type="entry name" value="TPR-like"/>
    <property type="match status" value="1"/>
</dbReference>
<dbReference type="VEuPathDB" id="AmoebaDB:FDP41_011097"/>
<dbReference type="PANTHER" id="PTHR44177:SF1">
    <property type="entry name" value="TETRATRICOPEPTIDE REPEAT PROTEIN 8"/>
    <property type="match status" value="1"/>
</dbReference>
<feature type="compositionally biased region" description="Polar residues" evidence="2">
    <location>
        <begin position="206"/>
        <end position="215"/>
    </location>
</feature>
<dbReference type="SUPFAM" id="SSF81901">
    <property type="entry name" value="HCP-like"/>
    <property type="match status" value="1"/>
</dbReference>
<dbReference type="GO" id="GO:0036064">
    <property type="term" value="C:ciliary basal body"/>
    <property type="evidence" value="ECO:0007669"/>
    <property type="project" value="TreeGrafter"/>
</dbReference>
<feature type="compositionally biased region" description="Polar residues" evidence="2">
    <location>
        <begin position="141"/>
        <end position="156"/>
    </location>
</feature>
<feature type="compositionally biased region" description="Low complexity" evidence="2">
    <location>
        <begin position="24"/>
        <end position="52"/>
    </location>
</feature>
<dbReference type="PANTHER" id="PTHR44177">
    <property type="entry name" value="TETRATRICOPEPTIDE REPEAT PROTEIN 8"/>
    <property type="match status" value="1"/>
</dbReference>
<dbReference type="OMA" id="QMGVNSA"/>
<evidence type="ECO:0000313" key="4">
    <source>
        <dbReference type="EMBL" id="KAF0983119.1"/>
    </source>
</evidence>
<evidence type="ECO:0000256" key="2">
    <source>
        <dbReference type="SAM" id="MobiDB-lite"/>
    </source>
</evidence>
<feature type="region of interest" description="Disordered" evidence="2">
    <location>
        <begin position="1"/>
        <end position="54"/>
    </location>
</feature>
<dbReference type="GO" id="GO:1905515">
    <property type="term" value="P:non-motile cilium assembly"/>
    <property type="evidence" value="ECO:0007669"/>
    <property type="project" value="InterPro"/>
</dbReference>
<dbReference type="PROSITE" id="PS50005">
    <property type="entry name" value="TPR"/>
    <property type="match status" value="3"/>
</dbReference>
<dbReference type="AlphaFoldDB" id="A0A6A5CCW5"/>
<dbReference type="GO" id="GO:0097730">
    <property type="term" value="C:non-motile cilium"/>
    <property type="evidence" value="ECO:0007669"/>
    <property type="project" value="TreeGrafter"/>
</dbReference>
<feature type="repeat" description="TPR" evidence="1">
    <location>
        <begin position="492"/>
        <end position="525"/>
    </location>
</feature>
<dbReference type="OrthoDB" id="421121at2759"/>
<dbReference type="SMART" id="SM00028">
    <property type="entry name" value="TPR"/>
    <property type="match status" value="6"/>
</dbReference>
<name>A0A6A5CCW5_NAEFO</name>
<dbReference type="VEuPathDB" id="AmoebaDB:NfTy_016970"/>
<dbReference type="CDD" id="cd21341">
    <property type="entry name" value="TTC8_N"/>
    <property type="match status" value="1"/>
</dbReference>
<evidence type="ECO:0000313" key="3">
    <source>
        <dbReference type="EMBL" id="KAF0982243.1"/>
    </source>
</evidence>
<gene>
    <name evidence="4" type="ORF">FDP41_011097</name>
    <name evidence="3" type="ORF">FDP41_011648</name>
</gene>
<accession>A0A6A5CCW5</accession>
<proteinExistence type="predicted"/>
<evidence type="ECO:0000256" key="1">
    <source>
        <dbReference type="PROSITE-ProRule" id="PRU00339"/>
    </source>
</evidence>
<keyword evidence="1" id="KW-0802">TPR repeat</keyword>
<dbReference type="InterPro" id="IPR028796">
    <property type="entry name" value="BBS8"/>
</dbReference>
<dbReference type="InterPro" id="IPR011990">
    <property type="entry name" value="TPR-like_helical_dom_sf"/>
</dbReference>
<protein>
    <submittedName>
        <fullName evidence="4">Uncharacterized protein</fullName>
    </submittedName>
</protein>
<feature type="repeat" description="TPR" evidence="1">
    <location>
        <begin position="458"/>
        <end position="491"/>
    </location>
</feature>
<dbReference type="Gene3D" id="1.25.40.10">
    <property type="entry name" value="Tetratricopeptide repeat domain"/>
    <property type="match status" value="1"/>
</dbReference>
<dbReference type="EMBL" id="VFQX01000007">
    <property type="protein sequence ID" value="KAF0983119.1"/>
    <property type="molecule type" value="Genomic_DNA"/>
</dbReference>
<dbReference type="RefSeq" id="XP_044567832.1">
    <property type="nucleotide sequence ID" value="XM_044701468.1"/>
</dbReference>
<organism evidence="4 5">
    <name type="scientific">Naegleria fowleri</name>
    <name type="common">Brain eating amoeba</name>
    <dbReference type="NCBI Taxonomy" id="5763"/>
    <lineage>
        <taxon>Eukaryota</taxon>
        <taxon>Discoba</taxon>
        <taxon>Heterolobosea</taxon>
        <taxon>Tetramitia</taxon>
        <taxon>Eutetramitia</taxon>
        <taxon>Vahlkampfiidae</taxon>
        <taxon>Naegleria</taxon>
    </lineage>
</organism>
<dbReference type="Proteomes" id="UP000444721">
    <property type="component" value="Unassembled WGS sequence"/>
</dbReference>
<feature type="compositionally biased region" description="Low complexity" evidence="2">
    <location>
        <begin position="187"/>
        <end position="196"/>
    </location>
</feature>
<dbReference type="GeneID" id="68118312"/>
<dbReference type="Pfam" id="PF13181">
    <property type="entry name" value="TPR_8"/>
    <property type="match status" value="3"/>
</dbReference>
<feature type="region of interest" description="Disordered" evidence="2">
    <location>
        <begin position="128"/>
        <end position="215"/>
    </location>
</feature>
<reference evidence="4 5" key="1">
    <citation type="journal article" date="2019" name="Sci. Rep.">
        <title>Nanopore sequencing improves the draft genome of the human pathogenic amoeba Naegleria fowleri.</title>
        <authorList>
            <person name="Liechti N."/>
            <person name="Schurch N."/>
            <person name="Bruggmann R."/>
            <person name="Wittwer M."/>
        </authorList>
    </citation>
    <scope>NUCLEOTIDE SEQUENCE [LARGE SCALE GENOMIC DNA]</scope>
    <source>
        <strain evidence="4 5">ATCC 30894</strain>
    </source>
</reference>
<dbReference type="EMBL" id="VFQX01000010">
    <property type="protein sequence ID" value="KAF0982243.1"/>
    <property type="molecule type" value="Genomic_DNA"/>
</dbReference>
<comment type="caution">
    <text evidence="4">The sequence shown here is derived from an EMBL/GenBank/DDBJ whole genome shotgun (WGS) entry which is preliminary data.</text>
</comment>